<organism evidence="1 2">
    <name type="scientific">Ensete ventricosum</name>
    <name type="common">Abyssinian banana</name>
    <name type="synonym">Musa ensete</name>
    <dbReference type="NCBI Taxonomy" id="4639"/>
    <lineage>
        <taxon>Eukaryota</taxon>
        <taxon>Viridiplantae</taxon>
        <taxon>Streptophyta</taxon>
        <taxon>Embryophyta</taxon>
        <taxon>Tracheophyta</taxon>
        <taxon>Spermatophyta</taxon>
        <taxon>Magnoliopsida</taxon>
        <taxon>Liliopsida</taxon>
        <taxon>Zingiberales</taxon>
        <taxon>Musaceae</taxon>
        <taxon>Ensete</taxon>
    </lineage>
</organism>
<sequence>MLLRLGRSVDLKGNERSAAVIDLLSFDSEKELVAPSLQNGIGKVPLLVRADAIVVVHREDDLVQKHTSVEELRKPTGFIRGRESRLNKSPTEEEKADALEVFSFNIDERLSFNSKKR</sequence>
<gene>
    <name evidence="1" type="ORF">B296_00003383</name>
</gene>
<protein>
    <submittedName>
        <fullName evidence="1">Uncharacterized protein</fullName>
    </submittedName>
</protein>
<evidence type="ECO:0000313" key="2">
    <source>
        <dbReference type="Proteomes" id="UP000287651"/>
    </source>
</evidence>
<name>A0A427B5D6_ENSVE</name>
<dbReference type="AlphaFoldDB" id="A0A427B5D6"/>
<dbReference type="Proteomes" id="UP000287651">
    <property type="component" value="Unassembled WGS sequence"/>
</dbReference>
<dbReference type="EMBL" id="AMZH03000451">
    <property type="protein sequence ID" value="RRT83680.1"/>
    <property type="molecule type" value="Genomic_DNA"/>
</dbReference>
<accession>A0A427B5D6</accession>
<reference evidence="1 2" key="1">
    <citation type="journal article" date="2014" name="Agronomy (Basel)">
        <title>A Draft Genome Sequence for Ensete ventricosum, the Drought-Tolerant Tree Against Hunger.</title>
        <authorList>
            <person name="Harrison J."/>
            <person name="Moore K.A."/>
            <person name="Paszkiewicz K."/>
            <person name="Jones T."/>
            <person name="Grant M."/>
            <person name="Ambacheew D."/>
            <person name="Muzemil S."/>
            <person name="Studholme D.J."/>
        </authorList>
    </citation>
    <scope>NUCLEOTIDE SEQUENCE [LARGE SCALE GENOMIC DNA]</scope>
</reference>
<comment type="caution">
    <text evidence="1">The sequence shown here is derived from an EMBL/GenBank/DDBJ whole genome shotgun (WGS) entry which is preliminary data.</text>
</comment>
<proteinExistence type="predicted"/>
<evidence type="ECO:0000313" key="1">
    <source>
        <dbReference type="EMBL" id="RRT83680.1"/>
    </source>
</evidence>